<dbReference type="Proteomes" id="UP000007039">
    <property type="component" value="Chromosome"/>
</dbReference>
<dbReference type="EMBL" id="CP002347">
    <property type="protein sequence ID" value="ADR19863.1"/>
    <property type="molecule type" value="Genomic_DNA"/>
</dbReference>
<dbReference type="InterPro" id="IPR001296">
    <property type="entry name" value="Glyco_trans_1"/>
</dbReference>
<dbReference type="Gene3D" id="3.40.50.2000">
    <property type="entry name" value="Glycogen Phosphorylase B"/>
    <property type="match status" value="2"/>
</dbReference>
<dbReference type="Pfam" id="PF13439">
    <property type="entry name" value="Glyco_transf_4"/>
    <property type="match status" value="1"/>
</dbReference>
<proteinExistence type="predicted"/>
<evidence type="ECO:0000256" key="1">
    <source>
        <dbReference type="ARBA" id="ARBA00022679"/>
    </source>
</evidence>
<keyword evidence="5" id="KW-1185">Reference proteome</keyword>
<dbReference type="HOGENOM" id="CLU_009583_27_5_0"/>
<feature type="domain" description="Glycosyl transferase family 1" evidence="2">
    <location>
        <begin position="203"/>
        <end position="359"/>
    </location>
</feature>
<accession>E4THC8</accession>
<dbReference type="InterPro" id="IPR028098">
    <property type="entry name" value="Glyco_trans_4-like_N"/>
</dbReference>
<dbReference type="eggNOG" id="COG0438">
    <property type="taxonomic scope" value="Bacteria"/>
</dbReference>
<name>E4THC8_CALNY</name>
<dbReference type="GO" id="GO:0016757">
    <property type="term" value="F:glycosyltransferase activity"/>
    <property type="evidence" value="ECO:0007669"/>
    <property type="project" value="InterPro"/>
</dbReference>
<dbReference type="RefSeq" id="WP_013452071.1">
    <property type="nucleotide sequence ID" value="NC_014758.1"/>
</dbReference>
<reference evidence="4 5" key="2">
    <citation type="journal article" date="2011" name="Stand. Genomic Sci.">
        <title>Complete genome sequence of Calditerrivibrio nitroreducens type strain (Yu37-1).</title>
        <authorList>
            <person name="Pitluck S."/>
            <person name="Sikorski J."/>
            <person name="Zeytun A."/>
            <person name="Lapidus A."/>
            <person name="Nolan M."/>
            <person name="Lucas S."/>
            <person name="Hammon N."/>
            <person name="Deshpande S."/>
            <person name="Cheng J.F."/>
            <person name="Tapia R."/>
            <person name="Han C."/>
            <person name="Goodwin L."/>
            <person name="Liolios K."/>
            <person name="Pagani I."/>
            <person name="Ivanova N."/>
            <person name="Mavromatis K."/>
            <person name="Pati A."/>
            <person name="Chen A."/>
            <person name="Palaniappan K."/>
            <person name="Hauser L."/>
            <person name="Chang Y.J."/>
            <person name="Jeffries C.D."/>
            <person name="Detter J.C."/>
            <person name="Brambilla E."/>
            <person name="Djao O.D."/>
            <person name="Rohde M."/>
            <person name="Spring S."/>
            <person name="Goker M."/>
            <person name="Woyke T."/>
            <person name="Bristow J."/>
            <person name="Eisen J.A."/>
            <person name="Markowitz V."/>
            <person name="Hugenholtz P."/>
            <person name="Kyrpides N.C."/>
            <person name="Klenk H.P."/>
            <person name="Land M."/>
        </authorList>
    </citation>
    <scope>NUCLEOTIDE SEQUENCE [LARGE SCALE GENOMIC DNA]</scope>
    <source>
        <strain evidence="5">DSM 19672 / NBRC 101217 / Yu37-1</strain>
    </source>
</reference>
<dbReference type="PANTHER" id="PTHR46401">
    <property type="entry name" value="GLYCOSYLTRANSFERASE WBBK-RELATED"/>
    <property type="match status" value="1"/>
</dbReference>
<dbReference type="OrthoDB" id="9767517at2"/>
<sequence length="383" mass="45288">MRVGILTLSSQDSGGVYQYTITLLESFSKYLKDKYEFIQIKNTSFPKMLDNCIEIKHSKSNFNLKIRRLIHTFTGIKLGDILENYNHPEIENTDLIISPSITLLPYHMKKPYIVTIHDFQQEYYPEFFTLKERISRKIVYKTGQKANVVVCESEYVKKDIIKFLKVPEKKIFVIPSPPPLYIQHKKLEEHKYEEYRLKYDLPNRYLFYPAQFWYHKNHINLIKAIKLLEDKYGETINLILVGSKKNNFDNVMKEIQNLGLQNQVKYLGYVPDEDMPYLYKLSTALVMPTLFESVSIPIWEAFYLGVPVVSSNVCALPEQVGNAGLLFDPYNIEDMAEKIYKIWIDEELRKTLVRKGYERIKDFTLENYAKEWEKIMRGVLYNE</sequence>
<dbReference type="CDD" id="cd03809">
    <property type="entry name" value="GT4_MtfB-like"/>
    <property type="match status" value="1"/>
</dbReference>
<evidence type="ECO:0000313" key="4">
    <source>
        <dbReference type="EMBL" id="ADR19863.1"/>
    </source>
</evidence>
<dbReference type="AlphaFoldDB" id="E4THC8"/>
<evidence type="ECO:0000259" key="3">
    <source>
        <dbReference type="Pfam" id="PF13439"/>
    </source>
</evidence>
<evidence type="ECO:0000313" key="5">
    <source>
        <dbReference type="Proteomes" id="UP000007039"/>
    </source>
</evidence>
<reference key="1">
    <citation type="submission" date="2010-11" db="EMBL/GenBank/DDBJ databases">
        <title>The complete genome of chromosome of Calditerrivibrio nitroreducens DSM 19672.</title>
        <authorList>
            <consortium name="US DOE Joint Genome Institute (JGI-PGF)"/>
            <person name="Lucas S."/>
            <person name="Copeland A."/>
            <person name="Lapidus A."/>
            <person name="Bruce D."/>
            <person name="Goodwin L."/>
            <person name="Pitluck S."/>
            <person name="Kyrpides N."/>
            <person name="Mavromatis K."/>
            <person name="Ivanova N."/>
            <person name="Mikhailova N."/>
            <person name="Zeytun A."/>
            <person name="Brettin T."/>
            <person name="Detter J.C."/>
            <person name="Tapia R."/>
            <person name="Han C."/>
            <person name="Land M."/>
            <person name="Hauser L."/>
            <person name="Markowitz V."/>
            <person name="Cheng J.-F."/>
            <person name="Hugenholtz P."/>
            <person name="Woyke T."/>
            <person name="Wu D."/>
            <person name="Spring S."/>
            <person name="Schroeder M."/>
            <person name="Brambilla E."/>
            <person name="Klenk H.-P."/>
            <person name="Eisen J.A."/>
        </authorList>
    </citation>
    <scope>NUCLEOTIDE SEQUENCE [LARGE SCALE GENOMIC DNA]</scope>
    <source>
        <strain>DSM 19672</strain>
    </source>
</reference>
<gene>
    <name evidence="4" type="ordered locus">Calni_1967</name>
</gene>
<dbReference type="STRING" id="768670.Calni_1967"/>
<feature type="domain" description="Glycosyltransferase subfamily 4-like N-terminal" evidence="3">
    <location>
        <begin position="78"/>
        <end position="175"/>
    </location>
</feature>
<evidence type="ECO:0000259" key="2">
    <source>
        <dbReference type="Pfam" id="PF00534"/>
    </source>
</evidence>
<dbReference type="KEGG" id="cni:Calni_1967"/>
<dbReference type="CAZy" id="GT4">
    <property type="family name" value="Glycosyltransferase Family 4"/>
</dbReference>
<protein>
    <submittedName>
        <fullName evidence="4">Glycosyl transferase group 1</fullName>
    </submittedName>
</protein>
<dbReference type="PANTHER" id="PTHR46401:SF2">
    <property type="entry name" value="GLYCOSYLTRANSFERASE WBBK-RELATED"/>
    <property type="match status" value="1"/>
</dbReference>
<dbReference type="SUPFAM" id="SSF53756">
    <property type="entry name" value="UDP-Glycosyltransferase/glycogen phosphorylase"/>
    <property type="match status" value="1"/>
</dbReference>
<dbReference type="Pfam" id="PF00534">
    <property type="entry name" value="Glycos_transf_1"/>
    <property type="match status" value="1"/>
</dbReference>
<keyword evidence="1 4" id="KW-0808">Transferase</keyword>
<organism evidence="4 5">
    <name type="scientific">Calditerrivibrio nitroreducens (strain DSM 19672 / NBRC 101217 / Yu37-1)</name>
    <dbReference type="NCBI Taxonomy" id="768670"/>
    <lineage>
        <taxon>Bacteria</taxon>
        <taxon>Pseudomonadati</taxon>
        <taxon>Deferribacterota</taxon>
        <taxon>Deferribacteres</taxon>
        <taxon>Deferribacterales</taxon>
        <taxon>Calditerrivibrionaceae</taxon>
    </lineage>
</organism>